<proteinExistence type="predicted"/>
<name>A0AAD9R4K5_ACRCE</name>
<accession>A0AAD9R4K5</accession>
<dbReference type="EMBL" id="JARQWQ010000003">
    <property type="protein sequence ID" value="KAK2573013.1"/>
    <property type="molecule type" value="Genomic_DNA"/>
</dbReference>
<keyword evidence="2" id="KW-1185">Reference proteome</keyword>
<evidence type="ECO:0000313" key="1">
    <source>
        <dbReference type="EMBL" id="KAK2573013.1"/>
    </source>
</evidence>
<gene>
    <name evidence="1" type="ORF">P5673_002037</name>
</gene>
<evidence type="ECO:0000313" key="2">
    <source>
        <dbReference type="Proteomes" id="UP001249851"/>
    </source>
</evidence>
<protein>
    <submittedName>
        <fullName evidence="1">Uncharacterized protein</fullName>
    </submittedName>
</protein>
<reference evidence="1" key="1">
    <citation type="journal article" date="2023" name="G3 (Bethesda)">
        <title>Whole genome assembly and annotation of the endangered Caribbean coral Acropora cervicornis.</title>
        <authorList>
            <person name="Selwyn J.D."/>
            <person name="Vollmer S.V."/>
        </authorList>
    </citation>
    <scope>NUCLEOTIDE SEQUENCE</scope>
    <source>
        <strain evidence="1">K2</strain>
    </source>
</reference>
<reference evidence="1" key="2">
    <citation type="journal article" date="2023" name="Science">
        <title>Genomic signatures of disease resistance in endangered staghorn corals.</title>
        <authorList>
            <person name="Vollmer S.V."/>
            <person name="Selwyn J.D."/>
            <person name="Despard B.A."/>
            <person name="Roesel C.L."/>
        </authorList>
    </citation>
    <scope>NUCLEOTIDE SEQUENCE</scope>
    <source>
        <strain evidence="1">K2</strain>
    </source>
</reference>
<dbReference type="AlphaFoldDB" id="A0AAD9R4K5"/>
<comment type="caution">
    <text evidence="1">The sequence shown here is derived from an EMBL/GenBank/DDBJ whole genome shotgun (WGS) entry which is preliminary data.</text>
</comment>
<dbReference type="Proteomes" id="UP001249851">
    <property type="component" value="Unassembled WGS sequence"/>
</dbReference>
<organism evidence="1 2">
    <name type="scientific">Acropora cervicornis</name>
    <name type="common">Staghorn coral</name>
    <dbReference type="NCBI Taxonomy" id="6130"/>
    <lineage>
        <taxon>Eukaryota</taxon>
        <taxon>Metazoa</taxon>
        <taxon>Cnidaria</taxon>
        <taxon>Anthozoa</taxon>
        <taxon>Hexacorallia</taxon>
        <taxon>Scleractinia</taxon>
        <taxon>Astrocoeniina</taxon>
        <taxon>Acroporidae</taxon>
        <taxon>Acropora</taxon>
    </lineage>
</organism>
<sequence length="105" mass="12526">MPTDEAIKGDNLRHYSRLSAKRCNAPEVNNKSYDRSNSDRLVLRKDLLEQAEEIHIWKKKFEVFLRQLVFETDESARTSKLNPVYQIRHNKQDENVTYKAHPFHK</sequence>